<protein>
    <submittedName>
        <fullName evidence="1">Desiccation-like protein</fullName>
    </submittedName>
</protein>
<accession>A0ACB8IA67</accession>
<sequence length="584" mass="65616">MESLLHSTSATYLVPKFPKLITYNQNSCLAFARNSVIVGAKRSNKKKNNNDNNKEDSHSFFSKADEDNLFFPEAVLLKEKKVQEDGRALPDFADDEEEKLYESLNIELESELNVERRRHYEVVYLIHEKYEEDVGSVNEKVQDFLREKKGRVWRLNDWGLRRLAYKIQKAKKAHYILMNFELEAKWINDFKTMLDKDEKVIRHLVIKRDKAIAEDCPPPPEFHTLRAEMHGYDEEEDDIDYDDEEYDDEYDDGEGDEMDDNVDDDFEQGFSIVNVDDNEGEDSNDRSANISTIGRSNLRAEKVRLYSSTSVPGSDVDLLEFPLNLEYLEAEFFLFGSLGYGLDRVAPNLTLGGPAPIGAKKANLDPFTNDVVLQFAWQEVGHLRAIKKTVKGFPRPLLDLSAGSFAKVIDKAFGKPLNPPFDPYANSINYLIASYLVPYVGLTGYVGANPKLQGAVSKRLVAGLLGVESGQDAVIRALLYEKANEKVYPYGIPVAVFTNKISQLRNTLGHAGIKDEGLVVPKALGAEGKIRGNVLAGDENSVAYDRTPEEILRIVYGSGDERVPGGFFPKGGDGQIARSHLHKA</sequence>
<proteinExistence type="predicted"/>
<gene>
    <name evidence="1" type="ORF">KPL71_027855</name>
</gene>
<reference evidence="2" key="1">
    <citation type="journal article" date="2023" name="Hortic. Res.">
        <title>A chromosome-level phased genome enabling allele-level studies in sweet orange: a case study on citrus Huanglongbing tolerance.</title>
        <authorList>
            <person name="Wu B."/>
            <person name="Yu Q."/>
            <person name="Deng Z."/>
            <person name="Duan Y."/>
            <person name="Luo F."/>
            <person name="Gmitter F. Jr."/>
        </authorList>
    </citation>
    <scope>NUCLEOTIDE SEQUENCE [LARGE SCALE GENOMIC DNA]</scope>
    <source>
        <strain evidence="2">cv. Valencia</strain>
    </source>
</reference>
<evidence type="ECO:0000313" key="1">
    <source>
        <dbReference type="EMBL" id="KAH9683949.1"/>
    </source>
</evidence>
<organism evidence="1 2">
    <name type="scientific">Citrus sinensis</name>
    <name type="common">Sweet orange</name>
    <name type="synonym">Citrus aurantium var. sinensis</name>
    <dbReference type="NCBI Taxonomy" id="2711"/>
    <lineage>
        <taxon>Eukaryota</taxon>
        <taxon>Viridiplantae</taxon>
        <taxon>Streptophyta</taxon>
        <taxon>Embryophyta</taxon>
        <taxon>Tracheophyta</taxon>
        <taxon>Spermatophyta</taxon>
        <taxon>Magnoliopsida</taxon>
        <taxon>eudicotyledons</taxon>
        <taxon>Gunneridae</taxon>
        <taxon>Pentapetalae</taxon>
        <taxon>rosids</taxon>
        <taxon>malvids</taxon>
        <taxon>Sapindales</taxon>
        <taxon>Rutaceae</taxon>
        <taxon>Aurantioideae</taxon>
        <taxon>Citrus</taxon>
    </lineage>
</organism>
<name>A0ACB8IA67_CITSI</name>
<evidence type="ECO:0000313" key="2">
    <source>
        <dbReference type="Proteomes" id="UP000829398"/>
    </source>
</evidence>
<keyword evidence="2" id="KW-1185">Reference proteome</keyword>
<dbReference type="EMBL" id="CM039178">
    <property type="protein sequence ID" value="KAH9683949.1"/>
    <property type="molecule type" value="Genomic_DNA"/>
</dbReference>
<dbReference type="Proteomes" id="UP000829398">
    <property type="component" value="Chromosome 9"/>
</dbReference>
<comment type="caution">
    <text evidence="1">The sequence shown here is derived from an EMBL/GenBank/DDBJ whole genome shotgun (WGS) entry which is preliminary data.</text>
</comment>